<dbReference type="InterPro" id="IPR036922">
    <property type="entry name" value="Rieske_2Fe-2S_sf"/>
</dbReference>
<reference evidence="9" key="1">
    <citation type="submission" date="2017-06" db="EMBL/GenBank/DDBJ databases">
        <title>Genome analysis of Fimbriiglobus ruber SP5, the first member of the order Planctomycetales with confirmed chitinolytic capability.</title>
        <authorList>
            <person name="Ravin N.V."/>
            <person name="Rakitin A.L."/>
            <person name="Ivanova A.A."/>
            <person name="Beletsky A.V."/>
            <person name="Kulichevskaya I.S."/>
            <person name="Mardanov A.V."/>
            <person name="Dedysh S.N."/>
        </authorList>
    </citation>
    <scope>NUCLEOTIDE SEQUENCE [LARGE SCALE GENOMIC DNA]</scope>
    <source>
        <strain evidence="9">SP5</strain>
    </source>
</reference>
<evidence type="ECO:0000256" key="5">
    <source>
        <dbReference type="ARBA" id="ARBA00023004"/>
    </source>
</evidence>
<dbReference type="AlphaFoldDB" id="A0A225DSJ2"/>
<gene>
    <name evidence="8" type="ORF">FRUB_05928</name>
</gene>
<dbReference type="Proteomes" id="UP000214646">
    <property type="component" value="Unassembled WGS sequence"/>
</dbReference>
<dbReference type="GO" id="GO:0051537">
    <property type="term" value="F:2 iron, 2 sulfur cluster binding"/>
    <property type="evidence" value="ECO:0007669"/>
    <property type="project" value="UniProtKB-KW"/>
</dbReference>
<keyword evidence="6" id="KW-0411">Iron-sulfur</keyword>
<dbReference type="CDD" id="cd03469">
    <property type="entry name" value="Rieske_RO_Alpha_N"/>
    <property type="match status" value="1"/>
</dbReference>
<dbReference type="Gene3D" id="3.90.380.10">
    <property type="entry name" value="Naphthalene 1,2-dioxygenase Alpha Subunit, Chain A, domain 1"/>
    <property type="match status" value="2"/>
</dbReference>
<evidence type="ECO:0000256" key="3">
    <source>
        <dbReference type="ARBA" id="ARBA00022723"/>
    </source>
</evidence>
<dbReference type="OrthoDB" id="9800776at2"/>
<dbReference type="InterPro" id="IPR001663">
    <property type="entry name" value="Rng_hydr_dOase-A"/>
</dbReference>
<keyword evidence="4" id="KW-0560">Oxidoreductase</keyword>
<dbReference type="Pfam" id="PF00355">
    <property type="entry name" value="Rieske"/>
    <property type="match status" value="1"/>
</dbReference>
<evidence type="ECO:0000259" key="7">
    <source>
        <dbReference type="PROSITE" id="PS51296"/>
    </source>
</evidence>
<accession>A0A225DSJ2</accession>
<dbReference type="CDD" id="cd00680">
    <property type="entry name" value="RHO_alpha_C"/>
    <property type="match status" value="1"/>
</dbReference>
<keyword evidence="9" id="KW-1185">Reference proteome</keyword>
<dbReference type="PANTHER" id="PTHR43756">
    <property type="entry name" value="CHOLINE MONOOXYGENASE, CHLOROPLASTIC"/>
    <property type="match status" value="1"/>
</dbReference>
<evidence type="ECO:0000256" key="2">
    <source>
        <dbReference type="ARBA" id="ARBA00022714"/>
    </source>
</evidence>
<dbReference type="SUPFAM" id="SSF55961">
    <property type="entry name" value="Bet v1-like"/>
    <property type="match status" value="1"/>
</dbReference>
<evidence type="ECO:0000256" key="6">
    <source>
        <dbReference type="ARBA" id="ARBA00023014"/>
    </source>
</evidence>
<name>A0A225DSJ2_9BACT</name>
<comment type="caution">
    <text evidence="8">The sequence shown here is derived from an EMBL/GenBank/DDBJ whole genome shotgun (WGS) entry which is preliminary data.</text>
</comment>
<evidence type="ECO:0000313" key="8">
    <source>
        <dbReference type="EMBL" id="OWK39365.1"/>
    </source>
</evidence>
<dbReference type="GO" id="GO:0005506">
    <property type="term" value="F:iron ion binding"/>
    <property type="evidence" value="ECO:0007669"/>
    <property type="project" value="InterPro"/>
</dbReference>
<dbReference type="PRINTS" id="PR00090">
    <property type="entry name" value="RNGDIOXGNASE"/>
</dbReference>
<evidence type="ECO:0000256" key="1">
    <source>
        <dbReference type="ARBA" id="ARBA00001962"/>
    </source>
</evidence>
<dbReference type="InterPro" id="IPR017941">
    <property type="entry name" value="Rieske_2Fe-2S"/>
</dbReference>
<keyword evidence="3" id="KW-0479">Metal-binding</keyword>
<evidence type="ECO:0000313" key="9">
    <source>
        <dbReference type="Proteomes" id="UP000214646"/>
    </source>
</evidence>
<proteinExistence type="predicted"/>
<protein>
    <submittedName>
        <fullName evidence="8">Large subunit aromatic oxygenase</fullName>
    </submittedName>
</protein>
<keyword evidence="2" id="KW-0001">2Fe-2S</keyword>
<dbReference type="Pfam" id="PF00848">
    <property type="entry name" value="Ring_hydroxyl_A"/>
    <property type="match status" value="1"/>
</dbReference>
<keyword evidence="5" id="KW-0408">Iron</keyword>
<dbReference type="SUPFAM" id="SSF50022">
    <property type="entry name" value="ISP domain"/>
    <property type="match status" value="1"/>
</dbReference>
<dbReference type="GO" id="GO:0016491">
    <property type="term" value="F:oxidoreductase activity"/>
    <property type="evidence" value="ECO:0007669"/>
    <property type="project" value="UniProtKB-KW"/>
</dbReference>
<dbReference type="Gene3D" id="2.102.10.10">
    <property type="entry name" value="Rieske [2Fe-2S] iron-sulphur domain"/>
    <property type="match status" value="1"/>
</dbReference>
<sequence>MFINQTQLRHLLRPDQYMSERQYRTELRHLFDSTWHPLATTRDIAKPGDILTFDLLETPILIRNFDGELRAFLNVCPHRHSRLIDKPKANSERLKCQYHGWEFDQEGRTGKIPDARAFRPWDRENACLRRFRLETCGELVFVNFSDNGMSLREWLGPLWETWSAGFGGDYRYATTWEQDFPCNWKVVLENSLESYHIPQVHPKTFKEYPEESNSWHVLDPQYSTFRTMAPDDWLNRRLSWAVRQLGVPVTNEYWHHVRHPHVTFASLDIHRMMMCVFPISPTACRYRSIVYTLRGRRRNPLAWALAHCLRPAVVAVGKKVFAEDGAIYEGVQRGLAASPNTGVW</sequence>
<dbReference type="RefSeq" id="WP_088256848.1">
    <property type="nucleotide sequence ID" value="NZ_NIDE01000010.1"/>
</dbReference>
<dbReference type="PROSITE" id="PS51296">
    <property type="entry name" value="RIESKE"/>
    <property type="match status" value="1"/>
</dbReference>
<dbReference type="InterPro" id="IPR015879">
    <property type="entry name" value="Ring_hydroxy_dOase_asu_C_dom"/>
</dbReference>
<dbReference type="EMBL" id="NIDE01000010">
    <property type="protein sequence ID" value="OWK39365.1"/>
    <property type="molecule type" value="Genomic_DNA"/>
</dbReference>
<evidence type="ECO:0000256" key="4">
    <source>
        <dbReference type="ARBA" id="ARBA00023002"/>
    </source>
</evidence>
<organism evidence="8 9">
    <name type="scientific">Fimbriiglobus ruber</name>
    <dbReference type="NCBI Taxonomy" id="1908690"/>
    <lineage>
        <taxon>Bacteria</taxon>
        <taxon>Pseudomonadati</taxon>
        <taxon>Planctomycetota</taxon>
        <taxon>Planctomycetia</taxon>
        <taxon>Gemmatales</taxon>
        <taxon>Gemmataceae</taxon>
        <taxon>Fimbriiglobus</taxon>
    </lineage>
</organism>
<feature type="domain" description="Rieske" evidence="7">
    <location>
        <begin position="35"/>
        <end position="142"/>
    </location>
</feature>
<dbReference type="PANTHER" id="PTHR43756:SF5">
    <property type="entry name" value="CHOLINE MONOOXYGENASE, CHLOROPLASTIC"/>
    <property type="match status" value="1"/>
</dbReference>
<comment type="cofactor">
    <cofactor evidence="1">
        <name>Fe cation</name>
        <dbReference type="ChEBI" id="CHEBI:24875"/>
    </cofactor>
</comment>